<evidence type="ECO:0000313" key="3">
    <source>
        <dbReference type="Proteomes" id="UP000466345"/>
    </source>
</evidence>
<proteinExistence type="predicted"/>
<dbReference type="NCBIfam" id="TIGR03296">
    <property type="entry name" value="M6dom_TIGR03296"/>
    <property type="match status" value="1"/>
</dbReference>
<dbReference type="GO" id="GO:0006508">
    <property type="term" value="P:proteolysis"/>
    <property type="evidence" value="ECO:0007669"/>
    <property type="project" value="InterPro"/>
</dbReference>
<reference evidence="2 3" key="1">
    <citation type="submission" date="2019-10" db="EMBL/GenBank/DDBJ databases">
        <title>Streptomyces smaragdinus sp. nov. and Streptomyces fabii sp. nov., isolated from the gut of fungus growing-termite Macrotermes natalensis.</title>
        <authorList>
            <person name="Schwitalla J."/>
            <person name="Benndorf R."/>
            <person name="Martin K."/>
            <person name="De Beer W."/>
            <person name="Kaster A.-K."/>
            <person name="Vollmers J."/>
            <person name="Poulsen M."/>
            <person name="Beemelmanns C."/>
        </authorList>
    </citation>
    <scope>NUCLEOTIDE SEQUENCE [LARGE SCALE GENOMIC DNA]</scope>
    <source>
        <strain evidence="2 3">RB5</strain>
    </source>
</reference>
<dbReference type="Pfam" id="PF20773">
    <property type="entry name" value="InhA-like_MAM"/>
    <property type="match status" value="1"/>
</dbReference>
<dbReference type="EMBL" id="WEGJ01000004">
    <property type="protein sequence ID" value="MQY11722.1"/>
    <property type="molecule type" value="Genomic_DNA"/>
</dbReference>
<keyword evidence="3" id="KW-1185">Reference proteome</keyword>
<gene>
    <name evidence="2" type="ORF">SRB5_18410</name>
</gene>
<comment type="caution">
    <text evidence="2">The sequence shown here is derived from an EMBL/GenBank/DDBJ whole genome shotgun (WGS) entry which is preliminary data.</text>
</comment>
<dbReference type="PANTHER" id="PTHR41775:SF1">
    <property type="entry name" value="PEPTIDASE M6-LIKE DOMAIN-CONTAINING PROTEIN"/>
    <property type="match status" value="1"/>
</dbReference>
<dbReference type="Proteomes" id="UP000466345">
    <property type="component" value="Unassembled WGS sequence"/>
</dbReference>
<dbReference type="Gene3D" id="2.60.120.260">
    <property type="entry name" value="Galactose-binding domain-like"/>
    <property type="match status" value="1"/>
</dbReference>
<feature type="domain" description="Peptidase M6-like" evidence="1">
    <location>
        <begin position="138"/>
        <end position="472"/>
    </location>
</feature>
<dbReference type="AlphaFoldDB" id="A0A7K0CFB0"/>
<dbReference type="GO" id="GO:0008233">
    <property type="term" value="F:peptidase activity"/>
    <property type="evidence" value="ECO:0007669"/>
    <property type="project" value="InterPro"/>
</dbReference>
<evidence type="ECO:0000259" key="1">
    <source>
        <dbReference type="Pfam" id="PF05547"/>
    </source>
</evidence>
<organism evidence="2 3">
    <name type="scientific">Streptomyces smaragdinus</name>
    <dbReference type="NCBI Taxonomy" id="2585196"/>
    <lineage>
        <taxon>Bacteria</taxon>
        <taxon>Bacillati</taxon>
        <taxon>Actinomycetota</taxon>
        <taxon>Actinomycetes</taxon>
        <taxon>Kitasatosporales</taxon>
        <taxon>Streptomycetaceae</taxon>
        <taxon>Streptomyces</taxon>
    </lineage>
</organism>
<dbReference type="OrthoDB" id="275270at2"/>
<dbReference type="InterPro" id="IPR008757">
    <property type="entry name" value="Peptidase_M6-like_domain"/>
</dbReference>
<dbReference type="Pfam" id="PF05547">
    <property type="entry name" value="Peptidase_M6"/>
    <property type="match status" value="1"/>
</dbReference>
<evidence type="ECO:0000313" key="2">
    <source>
        <dbReference type="EMBL" id="MQY11722.1"/>
    </source>
</evidence>
<dbReference type="SUPFAM" id="SSF55486">
    <property type="entry name" value="Metalloproteases ('zincins'), catalytic domain"/>
    <property type="match status" value="1"/>
</dbReference>
<sequence length="967" mass="104165">MTEEETLSGAIPSSTPWRLTAALAVTALLAGGLTAASGAASGADVTRYAPSASDAYINYVDPRNDQYKTEREVKVGTAPDGSPIYSTRPSPLGAHLDKYAGGNPRPGRVLAQQEKEFGRSGRTPFEQRFKNSRETQEAKLLTILVEFDENANDDFTGTMVPRATFDDDLTPDQNERDCVPAEDNPDFPVIQNGPVHNNIPNPAEASHKDNNSLWIDDFSPDFYNDILYTKRGYTKRVRPDLKGPDGRRGIDISGNTMRNMYSEMSKGRYTVTGEATPWITVPHSEAWYGANTCTEVEPGVWQAGVESSMNGHPDNPSGPGQLAVDAVRALAAAQPDFPWEEYDVENPSAPDGGFGEPDGIVDHLVLVHAGEDKSGGGGAQGPYSIWAHSSAVVPGFTVPGTDLAVSNYIVQPEDSGVGVFAHEYGHDLGLPDVYDTASGGDSDVDFWDLMASGSHAGPIFQSQPAHMGIWEKFVMGWAEPKVFDVGDRPEQVKLGQSSRTPKGTEDGALVRLPDKVVNLVTPHGGSNVWWSGNDQSWADVRLTRPIDVPAGSDVRFWSWDNYSIEADWDYGFVEVSTDGGATFEELKVYDEGGDLVSTDDGYADPNGRMNDFGGKKYGLTGDTGGQWRHDYVDLTPYAGQTVQLRLRSATDAAFEAGGWFADDFSVTSGGDTVWSDGAESGDGGWTAATGSFTDTTGSGWGITDGVQHAENYYLAEWRNLDGFDRGLAYAYDTTYQRDGAWKVERAPYNAPGMLVWYRDFTYGEGLNFTNHTLNNLGGLPSHGTKGGLLLADSHFDPLRRTGAAADKDPTALKNLPSRPNSANAAFTRGRTPAFTECLEAPGEPFSEYCTRFASLRAVPGFTDAKGWYPGIEVRGTADAPEFYYKDSDASVVVPSDGNRPYSVRVTDAAGRPLPDWYGTDLGLGQPLGSGDPAGDGAALGVKLELGTTAPFTNQWAMVRVTPASPTP</sequence>
<accession>A0A7K0CFB0</accession>
<dbReference type="PANTHER" id="PTHR41775">
    <property type="entry name" value="SECRETED PROTEIN-RELATED"/>
    <property type="match status" value="1"/>
</dbReference>
<protein>
    <recommendedName>
        <fullName evidence="1">Peptidase M6-like domain-containing protein</fullName>
    </recommendedName>
</protein>
<name>A0A7K0CFB0_9ACTN</name>